<evidence type="ECO:0000313" key="4">
    <source>
        <dbReference type="Proteomes" id="UP000077051"/>
    </source>
</evidence>
<dbReference type="GO" id="GO:0003677">
    <property type="term" value="F:DNA binding"/>
    <property type="evidence" value="ECO:0007669"/>
    <property type="project" value="UniProtKB-KW"/>
</dbReference>
<dbReference type="InterPro" id="IPR017884">
    <property type="entry name" value="SANT_dom"/>
</dbReference>
<dbReference type="AlphaFoldDB" id="A0A162QEA5"/>
<keyword evidence="3" id="KW-0238">DNA-binding</keyword>
<name>A0A162QEA5_MUCCL</name>
<sequence length="190" mass="22425">MSEENVIDAIMDDLLTEESQLEQDHSSSEDESGEVVDARQKWAIFMRNQFSVRAEFPSTESILKANGRLNQEYFRPKVEPQQSEERAWTDVERDLLIQGIQQYGIGNWNDIRKELLNEWTSNDLRLKCIRLIGRQNLQLYKDWKGNADEIQQEYENNKRIGSKYGTWKQSVLVYDDDGKVEEELMAYHQK</sequence>
<evidence type="ECO:0000259" key="1">
    <source>
        <dbReference type="PROSITE" id="PS50090"/>
    </source>
</evidence>
<dbReference type="PROSITE" id="PS51293">
    <property type="entry name" value="SANT"/>
    <property type="match status" value="1"/>
</dbReference>
<dbReference type="Gene3D" id="1.10.10.60">
    <property type="entry name" value="Homeodomain-like"/>
    <property type="match status" value="1"/>
</dbReference>
<keyword evidence="3" id="KW-0371">Homeobox</keyword>
<comment type="caution">
    <text evidence="3">The sequence shown here is derived from an EMBL/GenBank/DDBJ whole genome shotgun (WGS) entry which is preliminary data.</text>
</comment>
<reference evidence="3 4" key="1">
    <citation type="submission" date="2015-06" db="EMBL/GenBank/DDBJ databases">
        <title>Expansion of signal transduction pathways in fungi by whole-genome duplication.</title>
        <authorList>
            <consortium name="DOE Joint Genome Institute"/>
            <person name="Corrochano L.M."/>
            <person name="Kuo A."/>
            <person name="Marcet-Houben M."/>
            <person name="Polaino S."/>
            <person name="Salamov A."/>
            <person name="Villalobos J.M."/>
            <person name="Alvarez M.I."/>
            <person name="Avalos J."/>
            <person name="Benito E.P."/>
            <person name="Benoit I."/>
            <person name="Burger G."/>
            <person name="Camino L.P."/>
            <person name="Canovas D."/>
            <person name="Cerda-Olmedo E."/>
            <person name="Cheng J.-F."/>
            <person name="Dominguez A."/>
            <person name="Elias M."/>
            <person name="Eslava A.P."/>
            <person name="Glaser F."/>
            <person name="Grimwood J."/>
            <person name="Gutierrez G."/>
            <person name="Heitman J."/>
            <person name="Henrissat B."/>
            <person name="Iturriaga E.A."/>
            <person name="Lang B.F."/>
            <person name="Lavin J.L."/>
            <person name="Lee S."/>
            <person name="Li W."/>
            <person name="Lindquist E."/>
            <person name="Lopez-Garcia S."/>
            <person name="Luque E.M."/>
            <person name="Marcos A.T."/>
            <person name="Martin J."/>
            <person name="Mccluskey K."/>
            <person name="Medina H.R."/>
            <person name="Miralles-Duran A."/>
            <person name="Miyazaki A."/>
            <person name="Munoz-Torres E."/>
            <person name="Oguiza J.A."/>
            <person name="Ohm R."/>
            <person name="Olmedo M."/>
            <person name="Orejas M."/>
            <person name="Ortiz-Castellanos L."/>
            <person name="Pisabarro A.G."/>
            <person name="Rodriguez-Romero J."/>
            <person name="Ruiz-Herrera J."/>
            <person name="Ruiz-Vazquez R."/>
            <person name="Sanz C."/>
            <person name="Schackwitz W."/>
            <person name="Schmutz J."/>
            <person name="Shahriari M."/>
            <person name="Shelest E."/>
            <person name="Silva-Franco F."/>
            <person name="Soanes D."/>
            <person name="Syed K."/>
            <person name="Tagua V.G."/>
            <person name="Talbot N.J."/>
            <person name="Thon M."/>
            <person name="De Vries R.P."/>
            <person name="Wiebenga A."/>
            <person name="Yadav J.S."/>
            <person name="Braun E.L."/>
            <person name="Baker S."/>
            <person name="Garre V."/>
            <person name="Horwitz B."/>
            <person name="Torres-Martinez S."/>
            <person name="Idnurm A."/>
            <person name="Herrera-Estrella A."/>
            <person name="Gabaldon T."/>
            <person name="Grigoriev I.V."/>
        </authorList>
    </citation>
    <scope>NUCLEOTIDE SEQUENCE [LARGE SCALE GENOMIC DNA]</scope>
    <source>
        <strain evidence="3 4">CBS 277.49</strain>
    </source>
</reference>
<organism evidence="3 4">
    <name type="scientific">Mucor lusitanicus CBS 277.49</name>
    <dbReference type="NCBI Taxonomy" id="747725"/>
    <lineage>
        <taxon>Eukaryota</taxon>
        <taxon>Fungi</taxon>
        <taxon>Fungi incertae sedis</taxon>
        <taxon>Mucoromycota</taxon>
        <taxon>Mucoromycotina</taxon>
        <taxon>Mucoromycetes</taxon>
        <taxon>Mucorales</taxon>
        <taxon>Mucorineae</taxon>
        <taxon>Mucoraceae</taxon>
        <taxon>Mucor</taxon>
    </lineage>
</organism>
<proteinExistence type="predicted"/>
<accession>A0A162QEA5</accession>
<evidence type="ECO:0000313" key="3">
    <source>
        <dbReference type="EMBL" id="OAD01310.1"/>
    </source>
</evidence>
<dbReference type="CDD" id="cd11660">
    <property type="entry name" value="SANT_TRF"/>
    <property type="match status" value="1"/>
</dbReference>
<evidence type="ECO:0000259" key="2">
    <source>
        <dbReference type="PROSITE" id="PS51293"/>
    </source>
</evidence>
<dbReference type="EMBL" id="AMYB01000006">
    <property type="protein sequence ID" value="OAD01310.1"/>
    <property type="molecule type" value="Genomic_DNA"/>
</dbReference>
<dbReference type="OrthoDB" id="608866at2759"/>
<dbReference type="Pfam" id="PF00249">
    <property type="entry name" value="Myb_DNA-binding"/>
    <property type="match status" value="1"/>
</dbReference>
<protein>
    <submittedName>
        <fullName evidence="3">Homeodomain-like DNA binding domain-containing transcription factor</fullName>
    </submittedName>
</protein>
<dbReference type="Proteomes" id="UP000077051">
    <property type="component" value="Unassembled WGS sequence"/>
</dbReference>
<dbReference type="PROSITE" id="PS50090">
    <property type="entry name" value="MYB_LIKE"/>
    <property type="match status" value="1"/>
</dbReference>
<feature type="domain" description="Myb-like" evidence="1">
    <location>
        <begin position="80"/>
        <end position="132"/>
    </location>
</feature>
<dbReference type="SUPFAM" id="SSF46689">
    <property type="entry name" value="Homeodomain-like"/>
    <property type="match status" value="1"/>
</dbReference>
<dbReference type="STRING" id="747725.A0A162QEA5"/>
<dbReference type="SMART" id="SM00717">
    <property type="entry name" value="SANT"/>
    <property type="match status" value="1"/>
</dbReference>
<dbReference type="InterPro" id="IPR001005">
    <property type="entry name" value="SANT/Myb"/>
</dbReference>
<gene>
    <name evidence="3" type="ORF">MUCCIDRAFT_112749</name>
</gene>
<dbReference type="InterPro" id="IPR009057">
    <property type="entry name" value="Homeodomain-like_sf"/>
</dbReference>
<feature type="domain" description="SANT" evidence="2">
    <location>
        <begin position="83"/>
        <end position="115"/>
    </location>
</feature>
<keyword evidence="4" id="KW-1185">Reference proteome</keyword>
<dbReference type="VEuPathDB" id="FungiDB:MUCCIDRAFT_112749"/>